<feature type="transmembrane region" description="Helical" evidence="1">
    <location>
        <begin position="204"/>
        <end position="237"/>
    </location>
</feature>
<evidence type="ECO:0000313" key="3">
    <source>
        <dbReference type="Proteomes" id="UP000011728"/>
    </source>
</evidence>
<accession>M1MNQ7</accession>
<dbReference type="GO" id="GO:0016874">
    <property type="term" value="F:ligase activity"/>
    <property type="evidence" value="ECO:0007669"/>
    <property type="project" value="UniProtKB-KW"/>
</dbReference>
<gene>
    <name evidence="2" type="ORF">Cspa_c25910</name>
</gene>
<keyword evidence="1" id="KW-0472">Membrane</keyword>
<keyword evidence="3" id="KW-1185">Reference proteome</keyword>
<dbReference type="EMBL" id="CP004121">
    <property type="protein sequence ID" value="AGF56356.1"/>
    <property type="molecule type" value="Genomic_DNA"/>
</dbReference>
<dbReference type="RefSeq" id="WP_015392675.1">
    <property type="nucleotide sequence ID" value="NC_020291.1"/>
</dbReference>
<feature type="transmembrane region" description="Helical" evidence="1">
    <location>
        <begin position="35"/>
        <end position="54"/>
    </location>
</feature>
<dbReference type="KEGG" id="csr:Cspa_c25910"/>
<evidence type="ECO:0000256" key="1">
    <source>
        <dbReference type="SAM" id="Phobius"/>
    </source>
</evidence>
<feature type="transmembrane region" description="Helical" evidence="1">
    <location>
        <begin position="375"/>
        <end position="394"/>
    </location>
</feature>
<feature type="transmembrane region" description="Helical" evidence="1">
    <location>
        <begin position="243"/>
        <end position="262"/>
    </location>
</feature>
<dbReference type="PATRIC" id="fig|931276.5.peg.2598"/>
<keyword evidence="2" id="KW-0436">Ligase</keyword>
<keyword evidence="1" id="KW-0812">Transmembrane</keyword>
<dbReference type="HOGENOM" id="CLU_665518_0_0_9"/>
<sequence length="428" mass="49693">MKNIVVYILIFIALLEVKFFYVVSLPSILNTFNTYNNKMLILLFVIIGVIFEFLHELKFKIKKRVFNIEVISFFIIYIIQVFISCVKYDQDFTEVFKASYFFLIPLLYYVLGYFLESEIKYKKLIKIIVLFSSVLSFLFIVQAIIYENFGIIFLRLEELSGNRFLMRNDRIRLIQPALIISFSIILSWAELLKLEKRNNKILHFYNIILGLIYLILVCQTRMLTLSILVSMTTIILVKRKGNLKQIALIILLAILMLVIYNLDFTKSFIKEFNLDSSTGSVYARQEGLDYYLKKIEDNPISPVGLLNEGDGIEVHNLERSYILHGKQGYLFVSDVGIVGLTATLGIAGSIWFVFFIVKLLRILIYIRKNNKLEDFLELVGIAAFILVNIFTLIITDMERIMSLPVALAIFEYSYISCNGKFTKLNNFS</sequence>
<dbReference type="AlphaFoldDB" id="M1MNQ7"/>
<reference evidence="2 3" key="1">
    <citation type="submission" date="2013-02" db="EMBL/GenBank/DDBJ databases">
        <title>Genome sequence of Clostridium saccharoperbutylacetonicum N1-4(HMT).</title>
        <authorList>
            <person name="Poehlein A."/>
            <person name="Daniel R."/>
        </authorList>
    </citation>
    <scope>NUCLEOTIDE SEQUENCE [LARGE SCALE GENOMIC DNA]</scope>
    <source>
        <strain evidence="3">N1-4(HMT)</strain>
    </source>
</reference>
<dbReference type="eggNOG" id="ENOG5033Z8W">
    <property type="taxonomic scope" value="Bacteria"/>
</dbReference>
<proteinExistence type="predicted"/>
<feature type="transmembrane region" description="Helical" evidence="1">
    <location>
        <begin position="95"/>
        <end position="115"/>
    </location>
</feature>
<dbReference type="OrthoDB" id="10007076at2"/>
<feature type="transmembrane region" description="Helical" evidence="1">
    <location>
        <begin position="329"/>
        <end position="355"/>
    </location>
</feature>
<name>M1MNQ7_9CLOT</name>
<dbReference type="Proteomes" id="UP000011728">
    <property type="component" value="Chromosome"/>
</dbReference>
<keyword evidence="1" id="KW-1133">Transmembrane helix</keyword>
<protein>
    <submittedName>
        <fullName evidence="2">O-antigen ligase like membrane protein</fullName>
    </submittedName>
</protein>
<evidence type="ECO:0000313" key="2">
    <source>
        <dbReference type="EMBL" id="AGF56356.1"/>
    </source>
</evidence>
<feature type="transmembrane region" description="Helical" evidence="1">
    <location>
        <begin position="7"/>
        <end position="29"/>
    </location>
</feature>
<organism evidence="2 3">
    <name type="scientific">Clostridium saccharoperbutylacetonicum N1-4(HMT)</name>
    <dbReference type="NCBI Taxonomy" id="931276"/>
    <lineage>
        <taxon>Bacteria</taxon>
        <taxon>Bacillati</taxon>
        <taxon>Bacillota</taxon>
        <taxon>Clostridia</taxon>
        <taxon>Eubacteriales</taxon>
        <taxon>Clostridiaceae</taxon>
        <taxon>Clostridium</taxon>
    </lineage>
</organism>
<feature type="transmembrane region" description="Helical" evidence="1">
    <location>
        <begin position="66"/>
        <end position="83"/>
    </location>
</feature>
<dbReference type="STRING" id="36745.CLSAP_24110"/>
<feature type="transmembrane region" description="Helical" evidence="1">
    <location>
        <begin position="173"/>
        <end position="192"/>
    </location>
</feature>
<feature type="transmembrane region" description="Helical" evidence="1">
    <location>
        <begin position="127"/>
        <end position="153"/>
    </location>
</feature>